<dbReference type="InterPro" id="IPR003798">
    <property type="entry name" value="DNA_recombination_RmuC"/>
</dbReference>
<accession>A0A1F5F6S3</accession>
<comment type="function">
    <text evidence="1">Involved in DNA recombination.</text>
</comment>
<protein>
    <recommendedName>
        <fullName evidence="7">DNA recombination protein RmuC</fullName>
    </recommendedName>
</protein>
<organism evidence="5 6">
    <name type="scientific">Candidatus Collierbacteria bacterium RIFOXYA2_FULL_46_10</name>
    <dbReference type="NCBI Taxonomy" id="1817726"/>
    <lineage>
        <taxon>Bacteria</taxon>
        <taxon>Candidatus Collieribacteriota</taxon>
    </lineage>
</organism>
<comment type="similarity">
    <text evidence="2">Belongs to the RmuC family.</text>
</comment>
<evidence type="ECO:0000313" key="5">
    <source>
        <dbReference type="EMBL" id="OGD75371.1"/>
    </source>
</evidence>
<comment type="caution">
    <text evidence="5">The sequence shown here is derived from an EMBL/GenBank/DDBJ whole genome shotgun (WGS) entry which is preliminary data.</text>
</comment>
<name>A0A1F5F6S3_9BACT</name>
<dbReference type="Proteomes" id="UP000176191">
    <property type="component" value="Unassembled WGS sequence"/>
</dbReference>
<dbReference type="PANTHER" id="PTHR30563">
    <property type="entry name" value="DNA RECOMBINATION PROTEIN RMUC"/>
    <property type="match status" value="1"/>
</dbReference>
<dbReference type="EMBL" id="MFAK01000007">
    <property type="protein sequence ID" value="OGD75371.1"/>
    <property type="molecule type" value="Genomic_DNA"/>
</dbReference>
<keyword evidence="4" id="KW-0233">DNA recombination</keyword>
<dbReference type="PANTHER" id="PTHR30563:SF0">
    <property type="entry name" value="DNA RECOMBINATION PROTEIN RMUC"/>
    <property type="match status" value="1"/>
</dbReference>
<reference evidence="5 6" key="1">
    <citation type="journal article" date="2016" name="Nat. Commun.">
        <title>Thousands of microbial genomes shed light on interconnected biogeochemical processes in an aquifer system.</title>
        <authorList>
            <person name="Anantharaman K."/>
            <person name="Brown C.T."/>
            <person name="Hug L.A."/>
            <person name="Sharon I."/>
            <person name="Castelle C.J."/>
            <person name="Probst A.J."/>
            <person name="Thomas B.C."/>
            <person name="Singh A."/>
            <person name="Wilkins M.J."/>
            <person name="Karaoz U."/>
            <person name="Brodie E.L."/>
            <person name="Williams K.H."/>
            <person name="Hubbard S.S."/>
            <person name="Banfield J.F."/>
        </authorList>
    </citation>
    <scope>NUCLEOTIDE SEQUENCE [LARGE SCALE GENOMIC DNA]</scope>
</reference>
<sequence length="318" mass="35969">MSLELFAILLIVLLLMLGFILFLRSFKEELASLRASMDSTKTTVNSALLDSTRDIHDRLTHASEVIAELKKETGTFTEVGRSMKDLQEYLRSPKLRGNIGEMVLKDIISQMFPKASYTLQYSFKSGDKVDAVIKTDGGLLPIDSKFPMENFQRLVSETDPKQTELFRRAFSRDIRAHVTAISQKYIVPSEDTLDFALMYIPSESVYYEVAVNDELMDFARSSRVYPVSPNTMYAALQTILLSFEGKRIEAKAKEVFTLLRAIQKDYDKSTESLSTLGTHLKSAYNKYSEVQSGFNTLGQKLTSTKKLTGVKNKQLLDQ</sequence>
<gene>
    <name evidence="5" type="ORF">A2228_00575</name>
</gene>
<evidence type="ECO:0000256" key="2">
    <source>
        <dbReference type="ARBA" id="ARBA00009840"/>
    </source>
</evidence>
<keyword evidence="3" id="KW-0175">Coiled coil</keyword>
<proteinExistence type="inferred from homology"/>
<dbReference type="AlphaFoldDB" id="A0A1F5F6S3"/>
<evidence type="ECO:0000256" key="3">
    <source>
        <dbReference type="ARBA" id="ARBA00023054"/>
    </source>
</evidence>
<evidence type="ECO:0000313" key="6">
    <source>
        <dbReference type="Proteomes" id="UP000176191"/>
    </source>
</evidence>
<evidence type="ECO:0000256" key="1">
    <source>
        <dbReference type="ARBA" id="ARBA00003416"/>
    </source>
</evidence>
<dbReference type="Pfam" id="PF02646">
    <property type="entry name" value="RmuC"/>
    <property type="match status" value="1"/>
</dbReference>
<evidence type="ECO:0000256" key="4">
    <source>
        <dbReference type="ARBA" id="ARBA00023172"/>
    </source>
</evidence>
<evidence type="ECO:0008006" key="7">
    <source>
        <dbReference type="Google" id="ProtNLM"/>
    </source>
</evidence>
<dbReference type="GO" id="GO:0006310">
    <property type="term" value="P:DNA recombination"/>
    <property type="evidence" value="ECO:0007669"/>
    <property type="project" value="UniProtKB-KW"/>
</dbReference>